<evidence type="ECO:0000256" key="2">
    <source>
        <dbReference type="ARBA" id="ARBA00022729"/>
    </source>
</evidence>
<keyword evidence="11" id="KW-1185">Reference proteome</keyword>
<keyword evidence="5" id="KW-0325">Glycoprotein</keyword>
<dbReference type="PROSITE" id="PS51450">
    <property type="entry name" value="LRR"/>
    <property type="match status" value="1"/>
</dbReference>
<dbReference type="InterPro" id="IPR003598">
    <property type="entry name" value="Ig_sub2"/>
</dbReference>
<evidence type="ECO:0000256" key="5">
    <source>
        <dbReference type="ARBA" id="ARBA00023180"/>
    </source>
</evidence>
<keyword evidence="4" id="KW-1015">Disulfide bond</keyword>
<dbReference type="InterPro" id="IPR003599">
    <property type="entry name" value="Ig_sub"/>
</dbReference>
<protein>
    <submittedName>
        <fullName evidence="10">Si:ch211-159i8.4</fullName>
    </submittedName>
</protein>
<feature type="domain" description="Ig-like" evidence="9">
    <location>
        <begin position="2274"/>
        <end position="2363"/>
    </location>
</feature>
<feature type="domain" description="Ig-like" evidence="9">
    <location>
        <begin position="504"/>
        <end position="579"/>
    </location>
</feature>
<feature type="compositionally biased region" description="Basic and acidic residues" evidence="7">
    <location>
        <begin position="1158"/>
        <end position="1167"/>
    </location>
</feature>
<evidence type="ECO:0000256" key="3">
    <source>
        <dbReference type="ARBA" id="ARBA00022737"/>
    </source>
</evidence>
<evidence type="ECO:0000256" key="1">
    <source>
        <dbReference type="ARBA" id="ARBA00022614"/>
    </source>
</evidence>
<evidence type="ECO:0000256" key="7">
    <source>
        <dbReference type="SAM" id="MobiDB-lite"/>
    </source>
</evidence>
<dbReference type="SMART" id="SM00408">
    <property type="entry name" value="IGc2"/>
    <property type="match status" value="12"/>
</dbReference>
<dbReference type="InterPro" id="IPR007110">
    <property type="entry name" value="Ig-like_dom"/>
</dbReference>
<feature type="domain" description="Ig-like" evidence="9">
    <location>
        <begin position="2369"/>
        <end position="2464"/>
    </location>
</feature>
<dbReference type="InterPro" id="IPR013783">
    <property type="entry name" value="Ig-like_fold"/>
</dbReference>
<dbReference type="InterPro" id="IPR050467">
    <property type="entry name" value="LRFN"/>
</dbReference>
<dbReference type="FunFam" id="2.60.40.10:FF:000032">
    <property type="entry name" value="palladin isoform X1"/>
    <property type="match status" value="1"/>
</dbReference>
<dbReference type="FunFam" id="2.60.40.10:FF:001402">
    <property type="entry name" value="Matrix remodeling associated 5"/>
    <property type="match status" value="1"/>
</dbReference>
<keyword evidence="2 8" id="KW-0732">Signal</keyword>
<feature type="compositionally biased region" description="Polar residues" evidence="7">
    <location>
        <begin position="1397"/>
        <end position="1411"/>
    </location>
</feature>
<feature type="signal peptide" evidence="8">
    <location>
        <begin position="1"/>
        <end position="35"/>
    </location>
</feature>
<feature type="region of interest" description="Disordered" evidence="7">
    <location>
        <begin position="1364"/>
        <end position="1418"/>
    </location>
</feature>
<evidence type="ECO:0000256" key="8">
    <source>
        <dbReference type="SAM" id="SignalP"/>
    </source>
</evidence>
<dbReference type="InterPro" id="IPR013098">
    <property type="entry name" value="Ig_I-set"/>
</dbReference>
<dbReference type="GeneTree" id="ENSGT00940000159942"/>
<feature type="chain" id="PRO_5018166020" evidence="8">
    <location>
        <begin position="36"/>
        <end position="2464"/>
    </location>
</feature>
<feature type="compositionally biased region" description="Polar residues" evidence="7">
    <location>
        <begin position="1144"/>
        <end position="1154"/>
    </location>
</feature>
<feature type="region of interest" description="Disordered" evidence="7">
    <location>
        <begin position="1211"/>
        <end position="1242"/>
    </location>
</feature>
<dbReference type="SMART" id="SM00082">
    <property type="entry name" value="LRRCT"/>
    <property type="match status" value="1"/>
</dbReference>
<feature type="region of interest" description="Disordered" evidence="7">
    <location>
        <begin position="875"/>
        <end position="950"/>
    </location>
</feature>
<dbReference type="Gene3D" id="2.60.40.10">
    <property type="entry name" value="Immunoglobulins"/>
    <property type="match status" value="12"/>
</dbReference>
<dbReference type="FunFam" id="2.60.40.10:FF:001306">
    <property type="entry name" value="Matrix remodeling associated 5"/>
    <property type="match status" value="1"/>
</dbReference>
<dbReference type="Ensembl" id="ENSMZET00005007330.1">
    <property type="protein sequence ID" value="ENSMZEP00005007023.1"/>
    <property type="gene ID" value="ENSMZEG00005005409.1"/>
</dbReference>
<dbReference type="RefSeq" id="XP_004563201.2">
    <property type="nucleotide sequence ID" value="XM_004563144.3"/>
</dbReference>
<feature type="region of interest" description="Disordered" evidence="7">
    <location>
        <begin position="1763"/>
        <end position="1785"/>
    </location>
</feature>
<feature type="domain" description="Ig-like" evidence="9">
    <location>
        <begin position="1879"/>
        <end position="1974"/>
    </location>
</feature>
<feature type="domain" description="Ig-like" evidence="9">
    <location>
        <begin position="1470"/>
        <end position="1564"/>
    </location>
</feature>
<dbReference type="Gene3D" id="3.80.10.10">
    <property type="entry name" value="Ribonuclease Inhibitor"/>
    <property type="match status" value="2"/>
</dbReference>
<dbReference type="InterPro" id="IPR036179">
    <property type="entry name" value="Ig-like_dom_sf"/>
</dbReference>
<dbReference type="InterPro" id="IPR000483">
    <property type="entry name" value="Cys-rich_flank_reg_C"/>
</dbReference>
<dbReference type="SMART" id="SM00369">
    <property type="entry name" value="LRR_TYP"/>
    <property type="match status" value="6"/>
</dbReference>
<feature type="domain" description="Ig-like" evidence="9">
    <location>
        <begin position="587"/>
        <end position="677"/>
    </location>
</feature>
<keyword evidence="6" id="KW-0393">Immunoglobulin domain</keyword>
<feature type="compositionally biased region" description="Polar residues" evidence="7">
    <location>
        <begin position="1211"/>
        <end position="1224"/>
    </location>
</feature>
<organism evidence="10 11">
    <name type="scientific">Maylandia zebra</name>
    <name type="common">zebra mbuna</name>
    <dbReference type="NCBI Taxonomy" id="106582"/>
    <lineage>
        <taxon>Eukaryota</taxon>
        <taxon>Metazoa</taxon>
        <taxon>Chordata</taxon>
        <taxon>Craniata</taxon>
        <taxon>Vertebrata</taxon>
        <taxon>Euteleostomi</taxon>
        <taxon>Actinopterygii</taxon>
        <taxon>Neopterygii</taxon>
        <taxon>Teleostei</taxon>
        <taxon>Neoteleostei</taxon>
        <taxon>Acanthomorphata</taxon>
        <taxon>Ovalentaria</taxon>
        <taxon>Cichlomorphae</taxon>
        <taxon>Cichliformes</taxon>
        <taxon>Cichlidae</taxon>
        <taxon>African cichlids</taxon>
        <taxon>Pseudocrenilabrinae</taxon>
        <taxon>Haplochromini</taxon>
        <taxon>Maylandia</taxon>
        <taxon>Maylandia zebra complex</taxon>
    </lineage>
</organism>
<evidence type="ECO:0000259" key="9">
    <source>
        <dbReference type="PROSITE" id="PS50835"/>
    </source>
</evidence>
<reference evidence="10" key="3">
    <citation type="submission" date="2025-09" db="UniProtKB">
        <authorList>
            <consortium name="Ensembl"/>
        </authorList>
    </citation>
    <scope>IDENTIFICATION</scope>
</reference>
<feature type="domain" description="Ig-like" evidence="9">
    <location>
        <begin position="2076"/>
        <end position="2171"/>
    </location>
</feature>
<name>A0A3P9BAV1_9CICH</name>
<dbReference type="InterPro" id="IPR032675">
    <property type="entry name" value="LRR_dom_sf"/>
</dbReference>
<dbReference type="PANTHER" id="PTHR45842">
    <property type="entry name" value="SYNAPTIC ADHESION-LIKE MOLECULE SALM"/>
    <property type="match status" value="1"/>
</dbReference>
<dbReference type="SUPFAM" id="SSF48726">
    <property type="entry name" value="Immunoglobulin"/>
    <property type="match status" value="12"/>
</dbReference>
<accession>A0A3P9BAV1</accession>
<evidence type="ECO:0000313" key="11">
    <source>
        <dbReference type="Proteomes" id="UP000265160"/>
    </source>
</evidence>
<dbReference type="Proteomes" id="UP000265160">
    <property type="component" value="LG2"/>
</dbReference>
<sequence>MALWWCAKVARSLATAWFSLLLSSLLWQMIIPVHTVPSCPRSCSCPGVREVHCTFRHLTSIPKTLPKDTERLNLGYNSLTEVEGSEFRSLRQLEMLMLHGNDINMVHPGAFYSLRSLQILKLSYNKLTSINPGLFEGLVGLIRLHLDHNLIDFIEPYSFSGLTSLKLLQLEGNLLKEVHPHTFITVSVLGHFWTSGLKHLHLSDNLLEQLPAGALQTAPRLELLSLHGNPWTCNCQLHWLMEWSSTHEGVIKCKKERGSKDICPQCSSPQHLNGTLFLGLTPDKLTCERPALRSPLKKWDNPVWAESEAEPDTPYTRDFEKPLGHLTIVLSDSHGNSAHVACDVRHPGDSSPMTWAANPRSPRDLSVNVSLVTAIECEIDREKLQNLWQLVAYYYESPAILERGHQRGNASGVTYQYTQAVNENSPYFTELKGYLVAEPSWLLQPRVTLRLNRKQTTTKKLVMDFTTLITKDINIHRAEDDSDFASSWALIRRGTAGRVQTALEGSKVNLECSVIASDPQVKMEWMLPDLSVVEDVTDKIHISENGQLVILNATLSDSGVYHCIVRTKAGVDLMPLRLTIKERSLSPTAFNGEKITVERGNTFSLPCEVTSAHPSHTIWYLPRNQVLLPTQQTRRAEVMENGTLVVRRLTLEDAGEYSCLASNLYGADMLTHIVEVRGEKASEKTKVQTEKEHPILTVALEEREGSGGDFQEIVRPFSTQLPEKVGSRQRNPNGFSKRIRMKDSKRKPNKSIKELDPNRWAEILAKANAKPGAALPTEQTLEEPSTVIIQPSTAKPTTAVATMVNTAAYNLHHTTTPQTDFPINAKLNPEVHSNTGQKEDVKKHSETLESPILQTASPRTTVPSGVLHPVEQSENKHLGEGGRNVDFVSAGSNRRRRPYRRRKPPVRRIHPHLNPLYHSSNKPQTTLPPTTTTTPMTTTPITTTTTTTTTTATTVPTTVESYETLSAEYQTEEDEYYDEYNYKTGDSLDAKEDLNSEILITAQQLAISITPFPSVKETNPHVGHLPGRNHLPNPKTIVTPKINNSALQPVEEKTKDVVHLKKPEINKVEMTKQTQGNGINNKNLLLKALEEQEKYQIETEGRKKDTEKLVTESYNTRDILRSTTQPRFYTRPSPEKKTLMYAKSSSSNIFTSHSAKGGTRDEGTQREDKWIHKPTVKPQMSNFPIMEPLHPWLHQTNQGRGQTTTQRVTYGNQDRNTGRHTNVNPGRHFQPPRVPPTSSWSLHHHRHHHYPLYPSWPGQRSLPHQNQGSHPAALPHPWAHGAFVTNRPEITAETVKPTPTVSGAGNIRLTYSNTHLSQHHRQNHHVDGMTQTKDQLFLTRLRNRYRQAQLDRIAQLGRMVTPKPLPSYYNTPPPLLPKPNLPSQHRPYTPKPAVPTASYTSNLQPANSAKPSSSSSFSGFMPTPLPYHHTTAGALHEGWWPVGAGRISSHRPTAAPPFRWMFEGGGGAKPRITTVTTASVSVLAESDVLLPCKATGNPEPNVAWTKVSTGATIPANTKHGTRFEVFKNGTFVIKNIQLQDRGQYLCTAQNRFGSDRMVITLAVQTEAPKIQLPKSTEISVYLGKNVFLDCLASGKPPAQISWILPDKTFVRDAGTLSTILSPMSLLQNGTLHIHSANFSSKGNYKCIASNAAGADTITYHLHVAALPPSISEEALDNVIIAPGRSVYLHCSVKGEPPPALKWTLSAGVQVKPSQFLGRRLFVFPNGTLFIKNVLPSDGGRYECLASNTVGIAKRTIQLDVRADSSTFSRQPPPPLPIPPTHRHATPSRQHTVSAMYGSAVYLHCPESTDSTRGTIWQLPSKTILDHRYSPERPIKVFRNGTLRILQLTELDGGSYLCVFQRPNGEDMELFQVEVLMTPPKIEHVRMAQTRVTFGENFQVDCVATGLPDPEVFWSLPDGTIINNALQSDDSGLRNRRHVMFGNGTLLLQQMGKKDEGDYTCYAKNKLGKDERKVSVKVGPNAPKIRFKSQSLVTIKLGESAKLSCEATGEPTPRITWISPQKDVIPASSDKFQIMDGGMLLVKKVTLSSEGIYTCLARNSAGDDVKNIKVEAEPQEPFINGVKGRSTTKVLGVSYQTAHLHCRVEGKPEPRVWWVTPYGLSLPAPYLGGRFQVHQNGTLELRGIRKTDEGRYMCLAKNNMGEASLLVEFDVASLAEKPTFSVPNIEILPIKPDGGELILECSARGKPNPEFSWILPNGTLLMPGARLQRFTHYLGNGTLRISRPVPADKGVYRCLAKNVAGQAEKRYALEAGRKPVIRGSTGGMKITYGLNLNLPCTVDGWPQASITWILPNGVVLDKPQTIGRISFFPNGTLQLREMATFDKGTYICKASNSFGSSALSYPVTVMVFPPQITSTMTSITRAYRGSPVMLKCVATGIPKPDILWTLPGRTTLAPHSRYTVQGGIHMTEEGSLVIQNPVLMNSGIYKCNAKNALGTDFKSTYLQVV</sequence>
<evidence type="ECO:0000256" key="6">
    <source>
        <dbReference type="ARBA" id="ARBA00023319"/>
    </source>
</evidence>
<dbReference type="Pfam" id="PF07679">
    <property type="entry name" value="I-set"/>
    <property type="match status" value="6"/>
</dbReference>
<proteinExistence type="predicted"/>
<feature type="compositionally biased region" description="Pro residues" evidence="7">
    <location>
        <begin position="1770"/>
        <end position="1779"/>
    </location>
</feature>
<keyword evidence="3" id="KW-0677">Repeat</keyword>
<feature type="domain" description="Ig-like" evidence="9">
    <location>
        <begin position="1668"/>
        <end position="1759"/>
    </location>
</feature>
<feature type="domain" description="Ig-like" evidence="9">
    <location>
        <begin position="2182"/>
        <end position="2269"/>
    </location>
</feature>
<dbReference type="InterPro" id="IPR001611">
    <property type="entry name" value="Leu-rich_rpt"/>
</dbReference>
<dbReference type="Pfam" id="PF13855">
    <property type="entry name" value="LRR_8"/>
    <property type="match status" value="1"/>
</dbReference>
<dbReference type="FunFam" id="2.60.40.10:FF:001377">
    <property type="entry name" value="Matrix remodeling associated 5"/>
    <property type="match status" value="1"/>
</dbReference>
<reference evidence="10 11" key="1">
    <citation type="journal article" date="2014" name="Nature">
        <title>The genomic substrate for adaptive radiation in African cichlid fish.</title>
        <authorList>
            <person name="Brawand D."/>
            <person name="Wagner C.E."/>
            <person name="Li Y.I."/>
            <person name="Malinsky M."/>
            <person name="Keller I."/>
            <person name="Fan S."/>
            <person name="Simakov O."/>
            <person name="Ng A.Y."/>
            <person name="Lim Z.W."/>
            <person name="Bezault E."/>
            <person name="Turner-Maier J."/>
            <person name="Johnson J."/>
            <person name="Alcazar R."/>
            <person name="Noh H.J."/>
            <person name="Russell P."/>
            <person name="Aken B."/>
            <person name="Alfoldi J."/>
            <person name="Amemiya C."/>
            <person name="Azzouzi N."/>
            <person name="Baroiller J.F."/>
            <person name="Barloy-Hubler F."/>
            <person name="Berlin A."/>
            <person name="Bloomquist R."/>
            <person name="Carleton K.L."/>
            <person name="Conte M.A."/>
            <person name="D'Cotta H."/>
            <person name="Eshel O."/>
            <person name="Gaffney L."/>
            <person name="Galibert F."/>
            <person name="Gante H.F."/>
            <person name="Gnerre S."/>
            <person name="Greuter L."/>
            <person name="Guyon R."/>
            <person name="Haddad N.S."/>
            <person name="Haerty W."/>
            <person name="Harris R.M."/>
            <person name="Hofmann H.A."/>
            <person name="Hourlier T."/>
            <person name="Hulata G."/>
            <person name="Jaffe D.B."/>
            <person name="Lara M."/>
            <person name="Lee A.P."/>
            <person name="MacCallum I."/>
            <person name="Mwaiko S."/>
            <person name="Nikaido M."/>
            <person name="Nishihara H."/>
            <person name="Ozouf-Costaz C."/>
            <person name="Penman D.J."/>
            <person name="Przybylski D."/>
            <person name="Rakotomanga M."/>
            <person name="Renn S.C.P."/>
            <person name="Ribeiro F.J."/>
            <person name="Ron M."/>
            <person name="Salzburger W."/>
            <person name="Sanchez-Pulido L."/>
            <person name="Santos M.E."/>
            <person name="Searle S."/>
            <person name="Sharpe T."/>
            <person name="Swofford R."/>
            <person name="Tan F.J."/>
            <person name="Williams L."/>
            <person name="Young S."/>
            <person name="Yin S."/>
            <person name="Okada N."/>
            <person name="Kocher T.D."/>
            <person name="Miska E.A."/>
            <person name="Lander E.S."/>
            <person name="Venkatesh B."/>
            <person name="Fernald R.D."/>
            <person name="Meyer A."/>
            <person name="Ponting C.P."/>
            <person name="Streelman J.T."/>
            <person name="Lindblad-Toh K."/>
            <person name="Seehausen O."/>
            <person name="Di Palma F."/>
        </authorList>
    </citation>
    <scope>NUCLEOTIDE SEQUENCE</scope>
</reference>
<dbReference type="SMART" id="SM00409">
    <property type="entry name" value="IG"/>
    <property type="match status" value="12"/>
</dbReference>
<keyword evidence="1" id="KW-0433">Leucine-rich repeat</keyword>
<reference evidence="10" key="2">
    <citation type="submission" date="2025-08" db="UniProtKB">
        <authorList>
            <consortium name="Ensembl"/>
        </authorList>
    </citation>
    <scope>IDENTIFICATION</scope>
</reference>
<dbReference type="PROSITE" id="PS50835">
    <property type="entry name" value="IG_LIKE"/>
    <property type="match status" value="11"/>
</dbReference>
<feature type="compositionally biased region" description="Low complexity" evidence="7">
    <location>
        <begin position="925"/>
        <end position="950"/>
    </location>
</feature>
<dbReference type="CDD" id="cd00096">
    <property type="entry name" value="Ig"/>
    <property type="match status" value="3"/>
</dbReference>
<feature type="compositionally biased region" description="Basic residues" evidence="7">
    <location>
        <begin position="893"/>
        <end position="911"/>
    </location>
</feature>
<dbReference type="InterPro" id="IPR003591">
    <property type="entry name" value="Leu-rich_rpt_typical-subtyp"/>
</dbReference>
<feature type="domain" description="Ig-like" evidence="9">
    <location>
        <begin position="1568"/>
        <end position="1658"/>
    </location>
</feature>
<feature type="domain" description="Ig-like" evidence="9">
    <location>
        <begin position="1982"/>
        <end position="2070"/>
    </location>
</feature>
<dbReference type="Pfam" id="PF13927">
    <property type="entry name" value="Ig_3"/>
    <property type="match status" value="5"/>
</dbReference>
<evidence type="ECO:0000256" key="4">
    <source>
        <dbReference type="ARBA" id="ARBA00023157"/>
    </source>
</evidence>
<feature type="region of interest" description="Disordered" evidence="7">
    <location>
        <begin position="1144"/>
        <end position="1167"/>
    </location>
</feature>
<dbReference type="SMART" id="SM00013">
    <property type="entry name" value="LRRNT"/>
    <property type="match status" value="1"/>
</dbReference>
<dbReference type="SUPFAM" id="SSF52058">
    <property type="entry name" value="L domain-like"/>
    <property type="match status" value="1"/>
</dbReference>
<dbReference type="KEGG" id="mze:101483317"/>
<dbReference type="STRING" id="106582.ENSMZEP00005007023"/>
<dbReference type="InterPro" id="IPR000372">
    <property type="entry name" value="LRRNT"/>
</dbReference>
<feature type="compositionally biased region" description="Pro residues" evidence="7">
    <location>
        <begin position="1371"/>
        <end position="1380"/>
    </location>
</feature>
<dbReference type="PANTHER" id="PTHR45842:SF25">
    <property type="entry name" value="CARBOXYPEPTIDASE N SUBUNIT 2-LIKE"/>
    <property type="match status" value="1"/>
</dbReference>
<evidence type="ECO:0000313" key="10">
    <source>
        <dbReference type="Ensembl" id="ENSMZEP00005007023.1"/>
    </source>
</evidence>